<dbReference type="SUPFAM" id="SSF56672">
    <property type="entry name" value="DNA/RNA polymerases"/>
    <property type="match status" value="1"/>
</dbReference>
<dbReference type="Proteomes" id="UP000830375">
    <property type="component" value="Unassembled WGS sequence"/>
</dbReference>
<protein>
    <submittedName>
        <fullName evidence="2">LINE-1 retrotransposable element ORF2 protein</fullName>
    </submittedName>
</protein>
<dbReference type="EMBL" id="JACTAM010002433">
    <property type="protein sequence ID" value="KAI2644800.1"/>
    <property type="molecule type" value="Genomic_DNA"/>
</dbReference>
<dbReference type="PROSITE" id="PS50878">
    <property type="entry name" value="RT_POL"/>
    <property type="match status" value="1"/>
</dbReference>
<keyword evidence="3" id="KW-1185">Reference proteome</keyword>
<dbReference type="InterPro" id="IPR043502">
    <property type="entry name" value="DNA/RNA_pol_sf"/>
</dbReference>
<sequence>MPNNKSPGPDGFPAEFYKHFWSILSPLFIRLICESKQKSKLPDTMNTATIALLLKPNKDPTLPSSYRPISLINVDTKIIAKALSHRIEKIMPTIIHPDQTGFIKGRQASNNTRRLINLIHHSSINKNKSIIVTLDAEKAFDKVNWKFLFSTLERFGFGESFINWIKILYTSPSATVITNGLTSRSFTLHRGTRQGCPLSPSLFTIFIEPLAAAIRQNNYIKGIQTLNIHHKISLYADDILLYLQNPQKSLQETIQLMNTFSNISEYSINWNKSAILPLNSTSVDVTPQTSQIPLCTNYITYLGINISAKLSELFALNYTPLLKKIDDDLQRWMKLPLSIMGRISATKMSILPKINYLFSMIPTQPTRIWFKSLDSIITKFYWENKTPRIKLTTLQKPKSQGGLEAPHFYNYFLANQLQNIYKWIQPNSSDYTWQDIEQSICKDINISELPFHSQTIQKHHCFKMPTIETTLTAWWKFHQITNSPLIPCKYTPIWNNPDFLANKKPLNFRTWADKGITQLQHIINNNNLATFSHIAQTYSIGSNCFLEYLQIKSSIKSKLLNQPINLDLPPKISEFINISSSKKLLSKIYKIISKSDNTLVLPTIKGGGGGGIGRVRNCV</sequence>
<name>A0ABQ8L228_LABRO</name>
<accession>A0ABQ8L228</accession>
<dbReference type="InterPro" id="IPR000477">
    <property type="entry name" value="RT_dom"/>
</dbReference>
<comment type="caution">
    <text evidence="2">The sequence shown here is derived from an EMBL/GenBank/DDBJ whole genome shotgun (WGS) entry which is preliminary data.</text>
</comment>
<reference evidence="2 3" key="1">
    <citation type="submission" date="2022-01" db="EMBL/GenBank/DDBJ databases">
        <title>A high-quality chromosome-level genome assembly of rohu carp, Labeo rohita.</title>
        <authorList>
            <person name="Arick M.A. II"/>
            <person name="Hsu C.-Y."/>
            <person name="Magbanua Z."/>
            <person name="Pechanova O."/>
            <person name="Grover C."/>
            <person name="Miller E."/>
            <person name="Thrash A."/>
            <person name="Ezzel L."/>
            <person name="Alam S."/>
            <person name="Benzie J."/>
            <person name="Hamilton M."/>
            <person name="Karsi A."/>
            <person name="Lawrence M.L."/>
            <person name="Peterson D.G."/>
        </authorList>
    </citation>
    <scope>NUCLEOTIDE SEQUENCE [LARGE SCALE GENOMIC DNA]</scope>
    <source>
        <strain evidence="3">BAU-BD-2019</strain>
        <tissue evidence="2">Blood</tissue>
    </source>
</reference>
<evidence type="ECO:0000313" key="2">
    <source>
        <dbReference type="EMBL" id="KAI2644800.1"/>
    </source>
</evidence>
<feature type="domain" description="Reverse transcriptase" evidence="1">
    <location>
        <begin position="34"/>
        <end position="306"/>
    </location>
</feature>
<dbReference type="Pfam" id="PF00078">
    <property type="entry name" value="RVT_1"/>
    <property type="match status" value="1"/>
</dbReference>
<gene>
    <name evidence="2" type="ORF">H4Q32_025110</name>
</gene>
<evidence type="ECO:0000313" key="3">
    <source>
        <dbReference type="Proteomes" id="UP000830375"/>
    </source>
</evidence>
<evidence type="ECO:0000259" key="1">
    <source>
        <dbReference type="PROSITE" id="PS50878"/>
    </source>
</evidence>
<dbReference type="CDD" id="cd01650">
    <property type="entry name" value="RT_nLTR_like"/>
    <property type="match status" value="1"/>
</dbReference>
<proteinExistence type="predicted"/>
<organism evidence="2 3">
    <name type="scientific">Labeo rohita</name>
    <name type="common">Indian major carp</name>
    <name type="synonym">Cyprinus rohita</name>
    <dbReference type="NCBI Taxonomy" id="84645"/>
    <lineage>
        <taxon>Eukaryota</taxon>
        <taxon>Metazoa</taxon>
        <taxon>Chordata</taxon>
        <taxon>Craniata</taxon>
        <taxon>Vertebrata</taxon>
        <taxon>Euteleostomi</taxon>
        <taxon>Actinopterygii</taxon>
        <taxon>Neopterygii</taxon>
        <taxon>Teleostei</taxon>
        <taxon>Ostariophysi</taxon>
        <taxon>Cypriniformes</taxon>
        <taxon>Cyprinidae</taxon>
        <taxon>Labeoninae</taxon>
        <taxon>Labeonini</taxon>
        <taxon>Labeo</taxon>
    </lineage>
</organism>
<dbReference type="PANTHER" id="PTHR31635">
    <property type="entry name" value="REVERSE TRANSCRIPTASE DOMAIN-CONTAINING PROTEIN-RELATED"/>
    <property type="match status" value="1"/>
</dbReference>
<dbReference type="PANTHER" id="PTHR31635:SF196">
    <property type="entry name" value="REVERSE TRANSCRIPTASE DOMAIN-CONTAINING PROTEIN-RELATED"/>
    <property type="match status" value="1"/>
</dbReference>